<dbReference type="Proteomes" id="UP000831290">
    <property type="component" value="Chromosome"/>
</dbReference>
<protein>
    <submittedName>
        <fullName evidence="3">Lipocalin family protein</fullName>
    </submittedName>
</protein>
<dbReference type="KEGG" id="fbm:MQE35_01255"/>
<evidence type="ECO:0000313" key="4">
    <source>
        <dbReference type="Proteomes" id="UP000831290"/>
    </source>
</evidence>
<reference evidence="3" key="1">
    <citation type="submission" date="2022-03" db="EMBL/GenBank/DDBJ databases">
        <title>Description of Abyssus ytuae gen. nov., sp. nov., a novel member of the family Flavobacteriaceae isolated from the sediment of Mariana Trench.</title>
        <authorList>
            <person name="Zhang J."/>
            <person name="Xu X."/>
        </authorList>
    </citation>
    <scope>NUCLEOTIDE SEQUENCE</scope>
    <source>
        <strain evidence="3">MT3330</strain>
    </source>
</reference>
<organism evidence="3 4">
    <name type="scientific">Abyssalbus ytuae</name>
    <dbReference type="NCBI Taxonomy" id="2926907"/>
    <lineage>
        <taxon>Bacteria</taxon>
        <taxon>Pseudomonadati</taxon>
        <taxon>Bacteroidota</taxon>
        <taxon>Flavobacteriia</taxon>
        <taxon>Flavobacteriales</taxon>
        <taxon>Flavobacteriaceae</taxon>
        <taxon>Abyssalbus</taxon>
    </lineage>
</organism>
<feature type="signal peptide" evidence="1">
    <location>
        <begin position="1"/>
        <end position="21"/>
    </location>
</feature>
<dbReference type="InterPro" id="IPR024311">
    <property type="entry name" value="Lipocalin-like"/>
</dbReference>
<dbReference type="RefSeq" id="WP_255843775.1">
    <property type="nucleotide sequence ID" value="NZ_CP094358.1"/>
</dbReference>
<dbReference type="EMBL" id="CP094358">
    <property type="protein sequence ID" value="UOB17940.1"/>
    <property type="molecule type" value="Genomic_DNA"/>
</dbReference>
<dbReference type="PROSITE" id="PS51257">
    <property type="entry name" value="PROKAR_LIPOPROTEIN"/>
    <property type="match status" value="1"/>
</dbReference>
<dbReference type="AlphaFoldDB" id="A0A9E6ZP43"/>
<feature type="chain" id="PRO_5038936803" evidence="1">
    <location>
        <begin position="22"/>
        <end position="142"/>
    </location>
</feature>
<evidence type="ECO:0000259" key="2">
    <source>
        <dbReference type="Pfam" id="PF13648"/>
    </source>
</evidence>
<feature type="domain" description="Lipocalin-like" evidence="2">
    <location>
        <begin position="32"/>
        <end position="114"/>
    </location>
</feature>
<evidence type="ECO:0000313" key="3">
    <source>
        <dbReference type="EMBL" id="UOB17940.1"/>
    </source>
</evidence>
<evidence type="ECO:0000256" key="1">
    <source>
        <dbReference type="SAM" id="SignalP"/>
    </source>
</evidence>
<gene>
    <name evidence="3" type="ORF">MQE35_01255</name>
</gene>
<proteinExistence type="predicted"/>
<accession>A0A9E6ZP43</accession>
<name>A0A9E6ZP43_9FLAO</name>
<dbReference type="Pfam" id="PF13648">
    <property type="entry name" value="Lipocalin_4"/>
    <property type="match status" value="1"/>
</dbReference>
<keyword evidence="1" id="KW-0732">Signal</keyword>
<keyword evidence="4" id="KW-1185">Reference proteome</keyword>
<sequence>MNSYKLLVIILLLSLTVSCNSDDDAPQPQDPLIGEWTLSQRFQNDVEINLGDCFINDAVTFIADGMLESIFHRVTLEDECIFSHDATGTWENLGNNKYFMTEGEEGIYNCEINDAGNVFTLEFTWDFLGETIEQKDILVKKQ</sequence>